<evidence type="ECO:0000256" key="3">
    <source>
        <dbReference type="ARBA" id="ARBA00022723"/>
    </source>
</evidence>
<dbReference type="Pfam" id="PF13816">
    <property type="entry name" value="Dehydratase_hem"/>
    <property type="match status" value="1"/>
</dbReference>
<evidence type="ECO:0000256" key="2">
    <source>
        <dbReference type="ARBA" id="ARBA00022617"/>
    </source>
</evidence>
<protein>
    <submittedName>
        <fullName evidence="6">Heme-containing dehydratase protein</fullName>
    </submittedName>
</protein>
<accession>A0A9P8VXR2</accession>
<reference evidence="6 7" key="1">
    <citation type="journal article" date="2021" name="Nat. Commun.">
        <title>Genetic determinants of endophytism in the Arabidopsis root mycobiome.</title>
        <authorList>
            <person name="Mesny F."/>
            <person name="Miyauchi S."/>
            <person name="Thiergart T."/>
            <person name="Pickel B."/>
            <person name="Atanasova L."/>
            <person name="Karlsson M."/>
            <person name="Huettel B."/>
            <person name="Barry K.W."/>
            <person name="Haridas S."/>
            <person name="Chen C."/>
            <person name="Bauer D."/>
            <person name="Andreopoulos W."/>
            <person name="Pangilinan J."/>
            <person name="LaButti K."/>
            <person name="Riley R."/>
            <person name="Lipzen A."/>
            <person name="Clum A."/>
            <person name="Drula E."/>
            <person name="Henrissat B."/>
            <person name="Kohler A."/>
            <person name="Grigoriev I.V."/>
            <person name="Martin F.M."/>
            <person name="Hacquard S."/>
        </authorList>
    </citation>
    <scope>NUCLEOTIDE SEQUENCE [LARGE SCALE GENOMIC DNA]</scope>
    <source>
        <strain evidence="6 7">MPI-CAGE-CH-0241</strain>
    </source>
</reference>
<evidence type="ECO:0000256" key="5">
    <source>
        <dbReference type="ARBA" id="ARBA00023239"/>
    </source>
</evidence>
<keyword evidence="2" id="KW-0349">Heme</keyword>
<sequence length="377" mass="42186">MLRSRFPTAHHFTVTIFGCQYHADSPSVTKLKLINKLEDLIGGAALHVEELEQNDLPSKIWMSYWTSPQSFKAWWQSSSVILFWNALPDDAGFWRETISLPATRTMYESNKEKPSGFGHCGESIPLTEKSGYWGAYRSRLTPDGPDDEFASPLSTVPEPRPLTDNIRYGRVRMTKFPDNLCFVVEGQDYSAMPDEERGYWNKNFDGLAKQWITNVVTGGSSKGMVSPRACHAFAGNKMLGAKREGVNGNHNGTNTSNGIFPGLDYIRQVQILFWLDMSKMEHMGRWDKVHVKLRRDFLTAYGPGGVMEGGDLLLWVDLGILKGDEIDAEYIGCYDGTGFLAYDDHPLFASADASTDGSAADLPAFFDKPIPSKPIEW</sequence>
<evidence type="ECO:0000313" key="6">
    <source>
        <dbReference type="EMBL" id="KAH6884119.1"/>
    </source>
</evidence>
<dbReference type="Proteomes" id="UP000777438">
    <property type="component" value="Unassembled WGS sequence"/>
</dbReference>
<evidence type="ECO:0000256" key="4">
    <source>
        <dbReference type="ARBA" id="ARBA00023004"/>
    </source>
</evidence>
<evidence type="ECO:0000256" key="1">
    <source>
        <dbReference type="ARBA" id="ARBA00001970"/>
    </source>
</evidence>
<keyword evidence="5" id="KW-0456">Lyase</keyword>
<evidence type="ECO:0000313" key="7">
    <source>
        <dbReference type="Proteomes" id="UP000777438"/>
    </source>
</evidence>
<keyword evidence="4" id="KW-0408">Iron</keyword>
<organism evidence="6 7">
    <name type="scientific">Thelonectria olida</name>
    <dbReference type="NCBI Taxonomy" id="1576542"/>
    <lineage>
        <taxon>Eukaryota</taxon>
        <taxon>Fungi</taxon>
        <taxon>Dikarya</taxon>
        <taxon>Ascomycota</taxon>
        <taxon>Pezizomycotina</taxon>
        <taxon>Sordariomycetes</taxon>
        <taxon>Hypocreomycetidae</taxon>
        <taxon>Hypocreales</taxon>
        <taxon>Nectriaceae</taxon>
        <taxon>Thelonectria</taxon>
    </lineage>
</organism>
<dbReference type="InterPro" id="IPR025702">
    <property type="entry name" value="OXD"/>
</dbReference>
<dbReference type="PROSITE" id="PS51257">
    <property type="entry name" value="PROKAR_LIPOPROTEIN"/>
    <property type="match status" value="1"/>
</dbReference>
<dbReference type="AlphaFoldDB" id="A0A9P8VXR2"/>
<proteinExistence type="predicted"/>
<dbReference type="EMBL" id="JAGPYM010000021">
    <property type="protein sequence ID" value="KAH6884119.1"/>
    <property type="molecule type" value="Genomic_DNA"/>
</dbReference>
<name>A0A9P8VXR2_9HYPO</name>
<gene>
    <name evidence="6" type="ORF">B0T10DRAFT_518165</name>
</gene>
<keyword evidence="7" id="KW-1185">Reference proteome</keyword>
<comment type="caution">
    <text evidence="6">The sequence shown here is derived from an EMBL/GenBank/DDBJ whole genome shotgun (WGS) entry which is preliminary data.</text>
</comment>
<keyword evidence="3" id="KW-0479">Metal-binding</keyword>
<comment type="cofactor">
    <cofactor evidence="1">
        <name>heme b</name>
        <dbReference type="ChEBI" id="CHEBI:60344"/>
    </cofactor>
</comment>
<dbReference type="OrthoDB" id="3465714at2759"/>
<dbReference type="GO" id="GO:0016829">
    <property type="term" value="F:lyase activity"/>
    <property type="evidence" value="ECO:0007669"/>
    <property type="project" value="UniProtKB-KW"/>
</dbReference>
<dbReference type="GO" id="GO:0046872">
    <property type="term" value="F:metal ion binding"/>
    <property type="evidence" value="ECO:0007669"/>
    <property type="project" value="UniProtKB-KW"/>
</dbReference>